<keyword evidence="3" id="KW-1185">Reference proteome</keyword>
<name>R1G733_9PSEU</name>
<keyword evidence="2" id="KW-0418">Kinase</keyword>
<dbReference type="SUPFAM" id="SSF53613">
    <property type="entry name" value="Ribokinase-like"/>
    <property type="match status" value="1"/>
</dbReference>
<dbReference type="InterPro" id="IPR052562">
    <property type="entry name" value="Ketohexokinase-related"/>
</dbReference>
<dbReference type="GO" id="GO:0016301">
    <property type="term" value="F:kinase activity"/>
    <property type="evidence" value="ECO:0007669"/>
    <property type="project" value="UniProtKB-KW"/>
</dbReference>
<dbReference type="PATRIC" id="fig|1292037.4.peg.3313"/>
<protein>
    <submittedName>
        <fullName evidence="2">Carbohydrate kinase</fullName>
    </submittedName>
</protein>
<dbReference type="PANTHER" id="PTHR42774">
    <property type="entry name" value="PHOSPHOTRANSFERASE SYSTEM TRANSPORT PROTEIN"/>
    <property type="match status" value="1"/>
</dbReference>
<proteinExistence type="predicted"/>
<organism evidence="2 3">
    <name type="scientific">Amycolatopsis vancoresmycina DSM 44592</name>
    <dbReference type="NCBI Taxonomy" id="1292037"/>
    <lineage>
        <taxon>Bacteria</taxon>
        <taxon>Bacillati</taxon>
        <taxon>Actinomycetota</taxon>
        <taxon>Actinomycetes</taxon>
        <taxon>Pseudonocardiales</taxon>
        <taxon>Pseudonocardiaceae</taxon>
        <taxon>Amycolatopsis</taxon>
    </lineage>
</organism>
<dbReference type="AlphaFoldDB" id="R1G733"/>
<dbReference type="EMBL" id="AOUO01000228">
    <property type="protein sequence ID" value="EOD67238.1"/>
    <property type="molecule type" value="Genomic_DNA"/>
</dbReference>
<evidence type="ECO:0000313" key="2">
    <source>
        <dbReference type="EMBL" id="EOD67238.1"/>
    </source>
</evidence>
<keyword evidence="2" id="KW-0808">Transferase</keyword>
<dbReference type="eggNOG" id="COG0524">
    <property type="taxonomic scope" value="Bacteria"/>
</dbReference>
<dbReference type="InterPro" id="IPR029056">
    <property type="entry name" value="Ribokinase-like"/>
</dbReference>
<gene>
    <name evidence="2" type="ORF">H480_17345</name>
</gene>
<dbReference type="InterPro" id="IPR011611">
    <property type="entry name" value="PfkB_dom"/>
</dbReference>
<accession>R1G733</accession>
<dbReference type="PANTHER" id="PTHR42774:SF3">
    <property type="entry name" value="KETOHEXOKINASE"/>
    <property type="match status" value="1"/>
</dbReference>
<evidence type="ECO:0000259" key="1">
    <source>
        <dbReference type="Pfam" id="PF00294"/>
    </source>
</evidence>
<dbReference type="Proteomes" id="UP000014139">
    <property type="component" value="Unassembled WGS sequence"/>
</dbReference>
<dbReference type="Pfam" id="PF00294">
    <property type="entry name" value="PfkB"/>
    <property type="match status" value="1"/>
</dbReference>
<feature type="domain" description="Carbohydrate kinase PfkB" evidence="1">
    <location>
        <begin position="44"/>
        <end position="298"/>
    </location>
</feature>
<dbReference type="Gene3D" id="3.40.1190.20">
    <property type="match status" value="1"/>
</dbReference>
<sequence length="348" mass="36837">MIDVEAPVPAEPTPEVDVFLSGLLFFDLVFTGLEHPPAPGTEVWTGGMGSGPGGIANFAVALSRLGLRTSLAAAFGTDVYGRYCWDVLARQEHIDLSRSRRFPEWHSPVTVSLAYAGDRAMVTHGHPPPVPVAELAGSPPPSRATVAHIGLDTADWVHTAHQAGSLVFADVGWDPSEAWSPALLEQLACCHAFLPNEVEAMRYTRTDTPEAALAQLAELVPIAVITRGGDGVLAVDETTGETAAVPALPVDVLDATGAGDVFGAGFVAATLTGWPLVERLRFACLTASLSVQHFGGALAAPGWHEIAQWHARTRSPEYAFLDEVLPSETVAGIRRGPVTLGFGDDTWR</sequence>
<evidence type="ECO:0000313" key="3">
    <source>
        <dbReference type="Proteomes" id="UP000014139"/>
    </source>
</evidence>
<reference evidence="2 3" key="1">
    <citation type="submission" date="2013-02" db="EMBL/GenBank/DDBJ databases">
        <title>Draft genome sequence of Amycolatopsis vancoresmycina strain DSM 44592T.</title>
        <authorList>
            <person name="Kumar S."/>
            <person name="Kaur N."/>
            <person name="Kaur C."/>
            <person name="Raghava G.P.S."/>
            <person name="Mayilraj S."/>
        </authorList>
    </citation>
    <scope>NUCLEOTIDE SEQUENCE [LARGE SCALE GENOMIC DNA]</scope>
    <source>
        <strain evidence="2 3">DSM 44592</strain>
    </source>
</reference>
<comment type="caution">
    <text evidence="2">The sequence shown here is derived from an EMBL/GenBank/DDBJ whole genome shotgun (WGS) entry which is preliminary data.</text>
</comment>
<dbReference type="CDD" id="cd01942">
    <property type="entry name" value="ribokinase_group_A"/>
    <property type="match status" value="1"/>
</dbReference>